<evidence type="ECO:0000256" key="1">
    <source>
        <dbReference type="ARBA" id="ARBA00022612"/>
    </source>
</evidence>
<evidence type="ECO:0000259" key="2">
    <source>
        <dbReference type="Pfam" id="PF17289"/>
    </source>
</evidence>
<accession>A0ABT5LPZ9</accession>
<keyword evidence="4" id="KW-1185">Reference proteome</keyword>
<evidence type="ECO:0000313" key="4">
    <source>
        <dbReference type="Proteomes" id="UP001217178"/>
    </source>
</evidence>
<proteinExistence type="predicted"/>
<dbReference type="Proteomes" id="UP001217178">
    <property type="component" value="Unassembled WGS sequence"/>
</dbReference>
<sequence>MATRWATDDLSGKVIEASGQARVLAFPAINEHGEALVPELHPIDALLEKKALFGDYFWSAMYQQSPKPSGGTIFKEDWVRYYLPKDLPEKFDKVIHSWDMTFKDSEGTDYVVGQVWGKKGANAYLLYQIRKRMSFTETLKAVKMLADKFPNGRRKLVEDTANGPAVLDTLKNTVSGLIPIKPDGSKVA</sequence>
<feature type="domain" description="Terminase large subunit gp17-like C-terminal" evidence="2">
    <location>
        <begin position="97"/>
        <end position="184"/>
    </location>
</feature>
<dbReference type="Gene3D" id="3.30.420.240">
    <property type="match status" value="1"/>
</dbReference>
<dbReference type="Pfam" id="PF17289">
    <property type="entry name" value="Terminase_6C"/>
    <property type="match status" value="1"/>
</dbReference>
<comment type="caution">
    <text evidence="3">The sequence shown here is derived from an EMBL/GenBank/DDBJ whole genome shotgun (WGS) entry which is preliminary data.</text>
</comment>
<reference evidence="3 4" key="1">
    <citation type="submission" date="2023-02" db="EMBL/GenBank/DDBJ databases">
        <title>Entomopathogenic bacteria.</title>
        <authorList>
            <person name="Machado R.A."/>
        </authorList>
    </citation>
    <scope>NUCLEOTIDE SEQUENCE [LARGE SCALE GENOMIC DNA]</scope>
    <source>
        <strain evidence="3 4">XENO-10</strain>
    </source>
</reference>
<feature type="non-terminal residue" evidence="3">
    <location>
        <position position="188"/>
    </location>
</feature>
<organism evidence="3 4">
    <name type="scientific">Xenorhabdus yunnanensis</name>
    <dbReference type="NCBI Taxonomy" id="3025878"/>
    <lineage>
        <taxon>Bacteria</taxon>
        <taxon>Pseudomonadati</taxon>
        <taxon>Pseudomonadota</taxon>
        <taxon>Gammaproteobacteria</taxon>
        <taxon>Enterobacterales</taxon>
        <taxon>Morganellaceae</taxon>
        <taxon>Xenorhabdus</taxon>
    </lineage>
</organism>
<name>A0ABT5LPZ9_9GAMM</name>
<protein>
    <submittedName>
        <fullName evidence="3">Terminase</fullName>
    </submittedName>
</protein>
<evidence type="ECO:0000313" key="3">
    <source>
        <dbReference type="EMBL" id="MDC9591840.1"/>
    </source>
</evidence>
<gene>
    <name evidence="3" type="ORF">PSI23_21830</name>
</gene>
<dbReference type="EMBL" id="JAQRFI010000209">
    <property type="protein sequence ID" value="MDC9591840.1"/>
    <property type="molecule type" value="Genomic_DNA"/>
</dbReference>
<dbReference type="InterPro" id="IPR035421">
    <property type="entry name" value="Terminase_6C"/>
</dbReference>
<keyword evidence="1" id="KW-1188">Viral release from host cell</keyword>